<feature type="transmembrane region" description="Helical" evidence="1">
    <location>
        <begin position="52"/>
        <end position="76"/>
    </location>
</feature>
<accession>A0A7R9K296</accession>
<evidence type="ECO:0000313" key="2">
    <source>
        <dbReference type="EMBL" id="CAD7599858.1"/>
    </source>
</evidence>
<name>A0A7R9K296_TIMGE</name>
<reference evidence="2" key="1">
    <citation type="submission" date="2020-11" db="EMBL/GenBank/DDBJ databases">
        <authorList>
            <person name="Tran Van P."/>
        </authorList>
    </citation>
    <scope>NUCLEOTIDE SEQUENCE</scope>
</reference>
<dbReference type="EMBL" id="OE842377">
    <property type="protein sequence ID" value="CAD7599858.1"/>
    <property type="molecule type" value="Genomic_DNA"/>
</dbReference>
<keyword evidence="1" id="KW-0812">Transmembrane</keyword>
<proteinExistence type="predicted"/>
<sequence length="245" mass="26318">MASNPNSSSIRAGSALNTTGHVNSVNKSSLTPSTVPSTFKSWKDPHELHGEAANAVISLILVIMVGFVVIMTLFFWRKYKHITLSVPTYQYSRLGQNDVDNDFADLTDHLGAGLSHSSSDDEMEPATLTVTTSQHSSTPALTNGNVALSSVLLEDSDELANALVVLSSTAEDGEIEVRISVGKVIFKGSVPAFVWGEVENHFVKTTLSIPDRDSNLDLPVIGRLVYCESSVLDHAATEAGKTIFK</sequence>
<organism evidence="2">
    <name type="scientific">Timema genevievae</name>
    <name type="common">Walking stick</name>
    <dbReference type="NCBI Taxonomy" id="629358"/>
    <lineage>
        <taxon>Eukaryota</taxon>
        <taxon>Metazoa</taxon>
        <taxon>Ecdysozoa</taxon>
        <taxon>Arthropoda</taxon>
        <taxon>Hexapoda</taxon>
        <taxon>Insecta</taxon>
        <taxon>Pterygota</taxon>
        <taxon>Neoptera</taxon>
        <taxon>Polyneoptera</taxon>
        <taxon>Phasmatodea</taxon>
        <taxon>Timematodea</taxon>
        <taxon>Timematoidea</taxon>
        <taxon>Timematidae</taxon>
        <taxon>Timema</taxon>
    </lineage>
</organism>
<evidence type="ECO:0000256" key="1">
    <source>
        <dbReference type="SAM" id="Phobius"/>
    </source>
</evidence>
<keyword evidence="1" id="KW-0472">Membrane</keyword>
<gene>
    <name evidence="2" type="ORF">TGEB3V08_LOCUS7464</name>
</gene>
<dbReference type="AlphaFoldDB" id="A0A7R9K296"/>
<keyword evidence="1" id="KW-1133">Transmembrane helix</keyword>
<protein>
    <submittedName>
        <fullName evidence="2">Uncharacterized protein</fullName>
    </submittedName>
</protein>